<accession>A0A644VVG4</accession>
<evidence type="ECO:0008006" key="2">
    <source>
        <dbReference type="Google" id="ProtNLM"/>
    </source>
</evidence>
<comment type="caution">
    <text evidence="1">The sequence shown here is derived from an EMBL/GenBank/DDBJ whole genome shotgun (WGS) entry which is preliminary data.</text>
</comment>
<reference evidence="1" key="1">
    <citation type="submission" date="2019-08" db="EMBL/GenBank/DDBJ databases">
        <authorList>
            <person name="Kucharzyk K."/>
            <person name="Murdoch R.W."/>
            <person name="Higgins S."/>
            <person name="Loffler F."/>
        </authorList>
    </citation>
    <scope>NUCLEOTIDE SEQUENCE</scope>
</reference>
<gene>
    <name evidence="1" type="ORF">SDC9_41427</name>
</gene>
<dbReference type="AlphaFoldDB" id="A0A644VVG4"/>
<dbReference type="Pfam" id="PF12669">
    <property type="entry name" value="FeoB_associated"/>
    <property type="match status" value="1"/>
</dbReference>
<dbReference type="EMBL" id="VSSQ01000460">
    <property type="protein sequence ID" value="MPL95257.1"/>
    <property type="molecule type" value="Genomic_DNA"/>
</dbReference>
<organism evidence="1">
    <name type="scientific">bioreactor metagenome</name>
    <dbReference type="NCBI Taxonomy" id="1076179"/>
    <lineage>
        <taxon>unclassified sequences</taxon>
        <taxon>metagenomes</taxon>
        <taxon>ecological metagenomes</taxon>
    </lineage>
</organism>
<proteinExistence type="predicted"/>
<name>A0A644VVG4_9ZZZZ</name>
<evidence type="ECO:0000313" key="1">
    <source>
        <dbReference type="EMBL" id="MPL95257.1"/>
    </source>
</evidence>
<protein>
    <recommendedName>
        <fullName evidence="2">FeoB-associated Cys-rich membrane protein</fullName>
    </recommendedName>
</protein>
<sequence>MEILITLIIVAFAGTTIYKSIKKSSKGGGCNCGTCSDHCPMYEDNSNGIKLAKKN</sequence>